<organism evidence="2 3">
    <name type="scientific">Candidatus Lloydbacteria bacterium RIFCSPHIGHO2_02_FULL_51_22</name>
    <dbReference type="NCBI Taxonomy" id="1798663"/>
    <lineage>
        <taxon>Bacteria</taxon>
        <taxon>Candidatus Lloydiibacteriota</taxon>
    </lineage>
</organism>
<feature type="transmembrane region" description="Helical" evidence="1">
    <location>
        <begin position="75"/>
        <end position="92"/>
    </location>
</feature>
<reference evidence="2 3" key="1">
    <citation type="journal article" date="2016" name="Nat. Commun.">
        <title>Thousands of microbial genomes shed light on interconnected biogeochemical processes in an aquifer system.</title>
        <authorList>
            <person name="Anantharaman K."/>
            <person name="Brown C.T."/>
            <person name="Hug L.A."/>
            <person name="Sharon I."/>
            <person name="Castelle C.J."/>
            <person name="Probst A.J."/>
            <person name="Thomas B.C."/>
            <person name="Singh A."/>
            <person name="Wilkins M.J."/>
            <person name="Karaoz U."/>
            <person name="Brodie E.L."/>
            <person name="Williams K.H."/>
            <person name="Hubbard S.S."/>
            <person name="Banfield J.F."/>
        </authorList>
    </citation>
    <scope>NUCLEOTIDE SEQUENCE [LARGE SCALE GENOMIC DNA]</scope>
</reference>
<evidence type="ECO:0000313" key="2">
    <source>
        <dbReference type="EMBL" id="OGZ10804.1"/>
    </source>
</evidence>
<keyword evidence="1" id="KW-1133">Transmembrane helix</keyword>
<evidence type="ECO:0008006" key="4">
    <source>
        <dbReference type="Google" id="ProtNLM"/>
    </source>
</evidence>
<sequence>MQNTKKAIWVLRIAVAGEFLGHGMLALQGKEQWIGWFSSFGISDVRLAAGIIFWIGVLDVALALLVLLKPIRLALLWMAFWGFWTALVRPLVGESLWDFVERFANWGAPLALLLLIGLPRSWRGWFTLR</sequence>
<name>A0A1G2DB02_9BACT</name>
<keyword evidence="1" id="KW-0812">Transmembrane</keyword>
<comment type="caution">
    <text evidence="2">The sequence shown here is derived from an EMBL/GenBank/DDBJ whole genome shotgun (WGS) entry which is preliminary data.</text>
</comment>
<evidence type="ECO:0000256" key="1">
    <source>
        <dbReference type="SAM" id="Phobius"/>
    </source>
</evidence>
<gene>
    <name evidence="2" type="ORF">A3D67_01155</name>
</gene>
<dbReference type="AlphaFoldDB" id="A0A1G2DB02"/>
<evidence type="ECO:0000313" key="3">
    <source>
        <dbReference type="Proteomes" id="UP000178099"/>
    </source>
</evidence>
<feature type="transmembrane region" description="Helical" evidence="1">
    <location>
        <begin position="47"/>
        <end position="68"/>
    </location>
</feature>
<protein>
    <recommendedName>
        <fullName evidence="4">DoxX family protein</fullName>
    </recommendedName>
</protein>
<dbReference type="EMBL" id="MHLN01000032">
    <property type="protein sequence ID" value="OGZ10804.1"/>
    <property type="molecule type" value="Genomic_DNA"/>
</dbReference>
<feature type="transmembrane region" description="Helical" evidence="1">
    <location>
        <begin position="104"/>
        <end position="122"/>
    </location>
</feature>
<dbReference type="Proteomes" id="UP000178099">
    <property type="component" value="Unassembled WGS sequence"/>
</dbReference>
<feature type="transmembrane region" description="Helical" evidence="1">
    <location>
        <begin position="7"/>
        <end position="27"/>
    </location>
</feature>
<proteinExistence type="predicted"/>
<keyword evidence="1" id="KW-0472">Membrane</keyword>
<accession>A0A1G2DB02</accession>